<protein>
    <recommendedName>
        <fullName evidence="4">CCHC-type domain-containing protein</fullName>
    </recommendedName>
</protein>
<name>A0A6G1E4R5_9ORYZ</name>
<evidence type="ECO:0000256" key="1">
    <source>
        <dbReference type="SAM" id="MobiDB-lite"/>
    </source>
</evidence>
<accession>A0A6G1E4R5</accession>
<gene>
    <name evidence="2" type="ORF">E2562_031466</name>
</gene>
<sequence length="201" mass="23113">MLVTLVTQGYLSTITPTKLLGKTTVHEHFLSKDGNYDREDEEPSSSKDEEHSSSKKKNVALNAKLKKQRESESDEDGDDESSDSEEAHLLRKARRIFKKLQVKVIDLHDENPSSSNKNPYAKIKCLNCNEKEHISYQCKYGKKKHKKGKVFTSVVTRRMETIFPGLHQAKMKDLPGSHFVNRLHHHCHQATCVSWQMKTPR</sequence>
<evidence type="ECO:0000313" key="2">
    <source>
        <dbReference type="EMBL" id="KAF0919769.1"/>
    </source>
</evidence>
<dbReference type="EMBL" id="SPHZ02000005">
    <property type="protein sequence ID" value="KAF0919769.1"/>
    <property type="molecule type" value="Genomic_DNA"/>
</dbReference>
<reference evidence="2 3" key="1">
    <citation type="submission" date="2019-11" db="EMBL/GenBank/DDBJ databases">
        <title>Whole genome sequence of Oryza granulata.</title>
        <authorList>
            <person name="Li W."/>
        </authorList>
    </citation>
    <scope>NUCLEOTIDE SEQUENCE [LARGE SCALE GENOMIC DNA]</scope>
    <source>
        <strain evidence="3">cv. Menghai</strain>
        <tissue evidence="2">Leaf</tissue>
    </source>
</reference>
<comment type="caution">
    <text evidence="2">The sequence shown here is derived from an EMBL/GenBank/DDBJ whole genome shotgun (WGS) entry which is preliminary data.</text>
</comment>
<dbReference type="AlphaFoldDB" id="A0A6G1E4R5"/>
<feature type="region of interest" description="Disordered" evidence="1">
    <location>
        <begin position="31"/>
        <end position="86"/>
    </location>
</feature>
<organism evidence="2 3">
    <name type="scientific">Oryza meyeriana var. granulata</name>
    <dbReference type="NCBI Taxonomy" id="110450"/>
    <lineage>
        <taxon>Eukaryota</taxon>
        <taxon>Viridiplantae</taxon>
        <taxon>Streptophyta</taxon>
        <taxon>Embryophyta</taxon>
        <taxon>Tracheophyta</taxon>
        <taxon>Spermatophyta</taxon>
        <taxon>Magnoliopsida</taxon>
        <taxon>Liliopsida</taxon>
        <taxon>Poales</taxon>
        <taxon>Poaceae</taxon>
        <taxon>BOP clade</taxon>
        <taxon>Oryzoideae</taxon>
        <taxon>Oryzeae</taxon>
        <taxon>Oryzinae</taxon>
        <taxon>Oryza</taxon>
        <taxon>Oryza meyeriana</taxon>
    </lineage>
</organism>
<proteinExistence type="predicted"/>
<feature type="compositionally biased region" description="Basic and acidic residues" evidence="1">
    <location>
        <begin position="44"/>
        <end position="53"/>
    </location>
</feature>
<evidence type="ECO:0000313" key="3">
    <source>
        <dbReference type="Proteomes" id="UP000479710"/>
    </source>
</evidence>
<dbReference type="Proteomes" id="UP000479710">
    <property type="component" value="Unassembled WGS sequence"/>
</dbReference>
<feature type="compositionally biased region" description="Acidic residues" evidence="1">
    <location>
        <begin position="72"/>
        <end position="84"/>
    </location>
</feature>
<dbReference type="GO" id="GO:0008270">
    <property type="term" value="F:zinc ion binding"/>
    <property type="evidence" value="ECO:0007669"/>
    <property type="project" value="InterPro"/>
</dbReference>
<evidence type="ECO:0008006" key="4">
    <source>
        <dbReference type="Google" id="ProtNLM"/>
    </source>
</evidence>
<keyword evidence="3" id="KW-1185">Reference proteome</keyword>
<dbReference type="SUPFAM" id="SSF57756">
    <property type="entry name" value="Retrovirus zinc finger-like domains"/>
    <property type="match status" value="1"/>
</dbReference>
<dbReference type="GO" id="GO:0003676">
    <property type="term" value="F:nucleic acid binding"/>
    <property type="evidence" value="ECO:0007669"/>
    <property type="project" value="InterPro"/>
</dbReference>
<dbReference type="InterPro" id="IPR036875">
    <property type="entry name" value="Znf_CCHC_sf"/>
</dbReference>